<gene>
    <name evidence="6" type="ORF">ACFQNJ_11530</name>
</gene>
<evidence type="ECO:0000313" key="6">
    <source>
        <dbReference type="EMBL" id="MFC7435135.1"/>
    </source>
</evidence>
<name>A0ABW2RAP5_9BURK</name>
<proteinExistence type="predicted"/>
<protein>
    <submittedName>
        <fullName evidence="6">TetR/AcrR family transcriptional regulator</fullName>
    </submittedName>
</protein>
<dbReference type="Gene3D" id="1.10.357.10">
    <property type="entry name" value="Tetracycline Repressor, domain 2"/>
    <property type="match status" value="1"/>
</dbReference>
<dbReference type="InterPro" id="IPR009057">
    <property type="entry name" value="Homeodomain-like_sf"/>
</dbReference>
<dbReference type="SUPFAM" id="SSF46689">
    <property type="entry name" value="Homeodomain-like"/>
    <property type="match status" value="1"/>
</dbReference>
<feature type="domain" description="HTH tetR-type" evidence="5">
    <location>
        <begin position="19"/>
        <end position="79"/>
    </location>
</feature>
<dbReference type="Proteomes" id="UP001596495">
    <property type="component" value="Unassembled WGS sequence"/>
</dbReference>
<dbReference type="InterPro" id="IPR050109">
    <property type="entry name" value="HTH-type_TetR-like_transc_reg"/>
</dbReference>
<evidence type="ECO:0000256" key="3">
    <source>
        <dbReference type="ARBA" id="ARBA00023163"/>
    </source>
</evidence>
<sequence length="207" mass="23112">MQDTAKRKKTARRRDPVEPSIRDRVLGAAVSLLIEQGAARTTTLAVQQRAGVSRGALLHHFPTHADLLSATVNELVRRNEQTVYEMLDKLQDAPDAVERAVRALALMMAQPAFMAELELWAIARTDVGLRDALGKVERDARKDSERVLKALFSSVADLPGHDAVIAMTTDFLRGFVLSGVLRRSSARRQQMISHWVRATKILLEHWS</sequence>
<keyword evidence="2 4" id="KW-0238">DNA-binding</keyword>
<dbReference type="EMBL" id="JBHTBX010000007">
    <property type="protein sequence ID" value="MFC7435135.1"/>
    <property type="molecule type" value="Genomic_DNA"/>
</dbReference>
<evidence type="ECO:0000313" key="7">
    <source>
        <dbReference type="Proteomes" id="UP001596495"/>
    </source>
</evidence>
<evidence type="ECO:0000256" key="4">
    <source>
        <dbReference type="PROSITE-ProRule" id="PRU00335"/>
    </source>
</evidence>
<dbReference type="RefSeq" id="WP_382257341.1">
    <property type="nucleotide sequence ID" value="NZ_JBHTBX010000007.1"/>
</dbReference>
<feature type="DNA-binding region" description="H-T-H motif" evidence="4">
    <location>
        <begin position="42"/>
        <end position="61"/>
    </location>
</feature>
<keyword evidence="3" id="KW-0804">Transcription</keyword>
<dbReference type="InterPro" id="IPR001647">
    <property type="entry name" value="HTH_TetR"/>
</dbReference>
<keyword evidence="1" id="KW-0805">Transcription regulation</keyword>
<evidence type="ECO:0000259" key="5">
    <source>
        <dbReference type="PROSITE" id="PS50977"/>
    </source>
</evidence>
<dbReference type="PANTHER" id="PTHR30055">
    <property type="entry name" value="HTH-TYPE TRANSCRIPTIONAL REGULATOR RUTR"/>
    <property type="match status" value="1"/>
</dbReference>
<evidence type="ECO:0000256" key="2">
    <source>
        <dbReference type="ARBA" id="ARBA00023125"/>
    </source>
</evidence>
<keyword evidence="7" id="KW-1185">Reference proteome</keyword>
<dbReference type="PRINTS" id="PR00455">
    <property type="entry name" value="HTHTETR"/>
</dbReference>
<organism evidence="6 7">
    <name type="scientific">Hydrogenophaga bisanensis</name>
    <dbReference type="NCBI Taxonomy" id="439611"/>
    <lineage>
        <taxon>Bacteria</taxon>
        <taxon>Pseudomonadati</taxon>
        <taxon>Pseudomonadota</taxon>
        <taxon>Betaproteobacteria</taxon>
        <taxon>Burkholderiales</taxon>
        <taxon>Comamonadaceae</taxon>
        <taxon>Hydrogenophaga</taxon>
    </lineage>
</organism>
<accession>A0ABW2RAP5</accession>
<reference evidence="7" key="1">
    <citation type="journal article" date="2019" name="Int. J. Syst. Evol. Microbiol.">
        <title>The Global Catalogue of Microorganisms (GCM) 10K type strain sequencing project: providing services to taxonomists for standard genome sequencing and annotation.</title>
        <authorList>
            <consortium name="The Broad Institute Genomics Platform"/>
            <consortium name="The Broad Institute Genome Sequencing Center for Infectious Disease"/>
            <person name="Wu L."/>
            <person name="Ma J."/>
        </authorList>
    </citation>
    <scope>NUCLEOTIDE SEQUENCE [LARGE SCALE GENOMIC DNA]</scope>
    <source>
        <strain evidence="7">CCUG 54518</strain>
    </source>
</reference>
<comment type="caution">
    <text evidence="6">The sequence shown here is derived from an EMBL/GenBank/DDBJ whole genome shotgun (WGS) entry which is preliminary data.</text>
</comment>
<dbReference type="Pfam" id="PF00440">
    <property type="entry name" value="TetR_N"/>
    <property type="match status" value="1"/>
</dbReference>
<dbReference type="PANTHER" id="PTHR30055:SF234">
    <property type="entry name" value="HTH-TYPE TRANSCRIPTIONAL REGULATOR BETI"/>
    <property type="match status" value="1"/>
</dbReference>
<dbReference type="PROSITE" id="PS50977">
    <property type="entry name" value="HTH_TETR_2"/>
    <property type="match status" value="1"/>
</dbReference>
<evidence type="ECO:0000256" key="1">
    <source>
        <dbReference type="ARBA" id="ARBA00023015"/>
    </source>
</evidence>